<name>A0AAE3YVK0_9ACTN</name>
<evidence type="ECO:0000313" key="12">
    <source>
        <dbReference type="Proteomes" id="UP001183643"/>
    </source>
</evidence>
<keyword evidence="10" id="KW-0915">Sodium</keyword>
<dbReference type="GO" id="GO:0062054">
    <property type="term" value="F:fluoride channel activity"/>
    <property type="evidence" value="ECO:0007669"/>
    <property type="project" value="UniProtKB-UniRule"/>
</dbReference>
<proteinExistence type="inferred from homology"/>
<evidence type="ECO:0000256" key="8">
    <source>
        <dbReference type="ARBA" id="ARBA00035585"/>
    </source>
</evidence>
<dbReference type="PANTHER" id="PTHR28259:SF1">
    <property type="entry name" value="FLUORIDE EXPORT PROTEIN 1-RELATED"/>
    <property type="match status" value="1"/>
</dbReference>
<dbReference type="EMBL" id="JAVDYB010000001">
    <property type="protein sequence ID" value="MDR7280012.1"/>
    <property type="molecule type" value="Genomic_DNA"/>
</dbReference>
<accession>A0AAE3YVK0</accession>
<comment type="subcellular location">
    <subcellularLocation>
        <location evidence="1 10">Cell membrane</location>
        <topology evidence="1 10">Multi-pass membrane protein</topology>
    </subcellularLocation>
</comment>
<dbReference type="AlphaFoldDB" id="A0AAE3YVK0"/>
<dbReference type="GO" id="GO:0046872">
    <property type="term" value="F:metal ion binding"/>
    <property type="evidence" value="ECO:0007669"/>
    <property type="project" value="UniProtKB-KW"/>
</dbReference>
<comment type="activity regulation">
    <text evidence="10">Na(+) is not transported, but it plays an essential structural role and its presence is essential for fluoride channel function.</text>
</comment>
<keyword evidence="3 10" id="KW-0812">Transmembrane</keyword>
<keyword evidence="4 10" id="KW-1133">Transmembrane helix</keyword>
<dbReference type="PANTHER" id="PTHR28259">
    <property type="entry name" value="FLUORIDE EXPORT PROTEIN 1-RELATED"/>
    <property type="match status" value="1"/>
</dbReference>
<evidence type="ECO:0000256" key="4">
    <source>
        <dbReference type="ARBA" id="ARBA00022989"/>
    </source>
</evidence>
<evidence type="ECO:0000256" key="3">
    <source>
        <dbReference type="ARBA" id="ARBA00022692"/>
    </source>
</evidence>
<comment type="catalytic activity">
    <reaction evidence="8">
        <text>fluoride(in) = fluoride(out)</text>
        <dbReference type="Rhea" id="RHEA:76159"/>
        <dbReference type="ChEBI" id="CHEBI:17051"/>
    </reaction>
    <physiologicalReaction direction="left-to-right" evidence="8">
        <dbReference type="Rhea" id="RHEA:76160"/>
    </physiologicalReaction>
</comment>
<feature type="transmembrane region" description="Helical" evidence="10">
    <location>
        <begin position="9"/>
        <end position="28"/>
    </location>
</feature>
<keyword evidence="10" id="KW-0406">Ion transport</keyword>
<evidence type="ECO:0000256" key="6">
    <source>
        <dbReference type="ARBA" id="ARBA00023303"/>
    </source>
</evidence>
<feature type="transmembrane region" description="Helical" evidence="10">
    <location>
        <begin position="98"/>
        <end position="117"/>
    </location>
</feature>
<evidence type="ECO:0000256" key="7">
    <source>
        <dbReference type="ARBA" id="ARBA00035120"/>
    </source>
</evidence>
<comment type="similarity">
    <text evidence="7 10">Belongs to the fluoride channel Fluc/FEX (TC 1.A.43) family.</text>
</comment>
<keyword evidence="2 10" id="KW-1003">Cell membrane</keyword>
<dbReference type="HAMAP" id="MF_00454">
    <property type="entry name" value="FluC"/>
    <property type="match status" value="1"/>
</dbReference>
<dbReference type="GO" id="GO:0140114">
    <property type="term" value="P:cellular detoxification of fluoride"/>
    <property type="evidence" value="ECO:0007669"/>
    <property type="project" value="UniProtKB-UniRule"/>
</dbReference>
<protein>
    <recommendedName>
        <fullName evidence="10">Fluoride-specific ion channel FluC</fullName>
    </recommendedName>
</protein>
<dbReference type="GO" id="GO:0005886">
    <property type="term" value="C:plasma membrane"/>
    <property type="evidence" value="ECO:0007669"/>
    <property type="project" value="UniProtKB-SubCell"/>
</dbReference>
<dbReference type="Proteomes" id="UP001183643">
    <property type="component" value="Unassembled WGS sequence"/>
</dbReference>
<keyword evidence="5 10" id="KW-0472">Membrane</keyword>
<keyword evidence="10" id="KW-0479">Metal-binding</keyword>
<feature type="binding site" evidence="10">
    <location>
        <position position="79"/>
    </location>
    <ligand>
        <name>Na(+)</name>
        <dbReference type="ChEBI" id="CHEBI:29101"/>
        <note>structural</note>
    </ligand>
</feature>
<evidence type="ECO:0000256" key="2">
    <source>
        <dbReference type="ARBA" id="ARBA00022475"/>
    </source>
</evidence>
<feature type="binding site" evidence="10">
    <location>
        <position position="76"/>
    </location>
    <ligand>
        <name>Na(+)</name>
        <dbReference type="ChEBI" id="CHEBI:29101"/>
        <note>structural</note>
    </ligand>
</feature>
<evidence type="ECO:0000313" key="11">
    <source>
        <dbReference type="EMBL" id="MDR7280012.1"/>
    </source>
</evidence>
<comment type="caution">
    <text evidence="11">The sequence shown here is derived from an EMBL/GenBank/DDBJ whole genome shotgun (WGS) entry which is preliminary data.</text>
</comment>
<feature type="transmembrane region" description="Helical" evidence="10">
    <location>
        <begin position="34"/>
        <end position="53"/>
    </location>
</feature>
<gene>
    <name evidence="10" type="primary">fluC</name>
    <name evidence="10" type="synonym">crcB</name>
    <name evidence="11" type="ORF">J2S41_006790</name>
</gene>
<reference evidence="11" key="1">
    <citation type="submission" date="2023-07" db="EMBL/GenBank/DDBJ databases">
        <title>Sequencing the genomes of 1000 actinobacteria strains.</title>
        <authorList>
            <person name="Klenk H.-P."/>
        </authorList>
    </citation>
    <scope>NUCLEOTIDE SEQUENCE</scope>
    <source>
        <strain evidence="11">DSM 44707</strain>
    </source>
</reference>
<dbReference type="InterPro" id="IPR003691">
    <property type="entry name" value="FluC"/>
</dbReference>
<organism evidence="11 12">
    <name type="scientific">Catenuloplanes atrovinosus</name>
    <dbReference type="NCBI Taxonomy" id="137266"/>
    <lineage>
        <taxon>Bacteria</taxon>
        <taxon>Bacillati</taxon>
        <taxon>Actinomycetota</taxon>
        <taxon>Actinomycetes</taxon>
        <taxon>Micromonosporales</taxon>
        <taxon>Micromonosporaceae</taxon>
        <taxon>Catenuloplanes</taxon>
    </lineage>
</organism>
<evidence type="ECO:0000256" key="9">
    <source>
        <dbReference type="ARBA" id="ARBA00049940"/>
    </source>
</evidence>
<dbReference type="RefSeq" id="WP_310374141.1">
    <property type="nucleotide sequence ID" value="NZ_JAVDYB010000001.1"/>
</dbReference>
<feature type="transmembrane region" description="Helical" evidence="10">
    <location>
        <begin position="65"/>
        <end position="86"/>
    </location>
</feature>
<keyword evidence="12" id="KW-1185">Reference proteome</keyword>
<keyword evidence="10" id="KW-0813">Transport</keyword>
<comment type="function">
    <text evidence="9 10">Fluoride-specific ion channel. Important for reducing fluoride concentration in the cell, thus reducing its toxicity.</text>
</comment>
<evidence type="ECO:0000256" key="10">
    <source>
        <dbReference type="HAMAP-Rule" id="MF_00454"/>
    </source>
</evidence>
<keyword evidence="6 10" id="KW-0407">Ion channel</keyword>
<sequence>MSDHRPGRPVIAVVAAGGALGAVARYALTAAWPAIWTTVAVNVIGCLAIGVLLARIADRPGVSPLLRPFLATGVLGGFTTFSAFTVQTLDLADRPPAAAAYVLATVGGSVGAAWLGARLGRRRAGSA</sequence>
<evidence type="ECO:0000256" key="5">
    <source>
        <dbReference type="ARBA" id="ARBA00023136"/>
    </source>
</evidence>
<evidence type="ECO:0000256" key="1">
    <source>
        <dbReference type="ARBA" id="ARBA00004651"/>
    </source>
</evidence>
<dbReference type="Pfam" id="PF02537">
    <property type="entry name" value="CRCB"/>
    <property type="match status" value="1"/>
</dbReference>